<evidence type="ECO:0000256" key="8">
    <source>
        <dbReference type="SAM" id="Phobius"/>
    </source>
</evidence>
<dbReference type="Proteomes" id="UP001260872">
    <property type="component" value="Unassembled WGS sequence"/>
</dbReference>
<sequence length="358" mass="36810">MSASTATPHSAPLFTGRSRLLRLGPVAARVDMRAALITLALVVAALGFAWWNLLTGSSAFGAAEALGAFVGQTDEATSRVILEWRLPRIVFCLLGGAALGIAGAVFQSITRNPLGSPDIIGFGTGAYTGALVVALLGASGMWMTPLGAIIGGTVTGIAIYFLAWKGGVSGMRIILIGIGMTILLDAVNTYLITTMDLQVALTAATWGAGSVSDIAWMHVIPLGLAAALVVPVLIAKQRDLTLMEMGDDPARGLGIRTEGVRLLMVLGAIILVALTTAAAGPIAFVALVAPQLALRLTRSSTVQIIPAAAMGAVLLSVSDLITRLDLLPVQPPVGVVTLSLGGAYLIWLLIGFGRKKAS</sequence>
<keyword evidence="5 8" id="KW-0812">Transmembrane</keyword>
<dbReference type="InterPro" id="IPR000522">
    <property type="entry name" value="ABC_transptr_permease_BtuC"/>
</dbReference>
<comment type="caution">
    <text evidence="9">The sequence shown here is derived from an EMBL/GenBank/DDBJ whole genome shotgun (WGS) entry which is preliminary data.</text>
</comment>
<dbReference type="Pfam" id="PF01032">
    <property type="entry name" value="FecCD"/>
    <property type="match status" value="1"/>
</dbReference>
<keyword evidence="6 8" id="KW-1133">Transmembrane helix</keyword>
<evidence type="ECO:0000256" key="7">
    <source>
        <dbReference type="ARBA" id="ARBA00023136"/>
    </source>
</evidence>
<keyword evidence="10" id="KW-1185">Reference proteome</keyword>
<comment type="subcellular location">
    <subcellularLocation>
        <location evidence="1">Cell membrane</location>
        <topology evidence="1">Multi-pass membrane protein</topology>
    </subcellularLocation>
</comment>
<evidence type="ECO:0000256" key="6">
    <source>
        <dbReference type="ARBA" id="ARBA00022989"/>
    </source>
</evidence>
<evidence type="ECO:0000256" key="5">
    <source>
        <dbReference type="ARBA" id="ARBA00022692"/>
    </source>
</evidence>
<evidence type="ECO:0000313" key="9">
    <source>
        <dbReference type="EMBL" id="MDR5711928.1"/>
    </source>
</evidence>
<evidence type="ECO:0000256" key="2">
    <source>
        <dbReference type="ARBA" id="ARBA00007935"/>
    </source>
</evidence>
<feature type="transmembrane region" description="Helical" evidence="8">
    <location>
        <begin position="142"/>
        <end position="162"/>
    </location>
</feature>
<feature type="transmembrane region" description="Helical" evidence="8">
    <location>
        <begin position="32"/>
        <end position="51"/>
    </location>
</feature>
<name>A0ABU1FTD7_9MICC</name>
<dbReference type="PANTHER" id="PTHR30472:SF24">
    <property type="entry name" value="FERRIC ENTEROBACTIN TRANSPORT SYSTEM PERMEASE PROTEIN FEPG"/>
    <property type="match status" value="1"/>
</dbReference>
<organism evidence="9 10">
    <name type="scientific">Nesterenkonia flava</name>
    <dbReference type="NCBI Taxonomy" id="469799"/>
    <lineage>
        <taxon>Bacteria</taxon>
        <taxon>Bacillati</taxon>
        <taxon>Actinomycetota</taxon>
        <taxon>Actinomycetes</taxon>
        <taxon>Micrococcales</taxon>
        <taxon>Micrococcaceae</taxon>
        <taxon>Nesterenkonia</taxon>
    </lineage>
</organism>
<evidence type="ECO:0000256" key="4">
    <source>
        <dbReference type="ARBA" id="ARBA00022475"/>
    </source>
</evidence>
<accession>A0ABU1FTD7</accession>
<dbReference type="InterPro" id="IPR037294">
    <property type="entry name" value="ABC_BtuC-like"/>
</dbReference>
<feature type="transmembrane region" description="Helical" evidence="8">
    <location>
        <begin position="174"/>
        <end position="195"/>
    </location>
</feature>
<feature type="transmembrane region" description="Helical" evidence="8">
    <location>
        <begin position="118"/>
        <end position="136"/>
    </location>
</feature>
<feature type="transmembrane region" description="Helical" evidence="8">
    <location>
        <begin position="86"/>
        <end position="106"/>
    </location>
</feature>
<feature type="transmembrane region" description="Helical" evidence="8">
    <location>
        <begin position="333"/>
        <end position="352"/>
    </location>
</feature>
<keyword evidence="3" id="KW-0813">Transport</keyword>
<dbReference type="SUPFAM" id="SSF81345">
    <property type="entry name" value="ABC transporter involved in vitamin B12 uptake, BtuC"/>
    <property type="match status" value="1"/>
</dbReference>
<keyword evidence="7 8" id="KW-0472">Membrane</keyword>
<dbReference type="CDD" id="cd06550">
    <property type="entry name" value="TM_ABC_iron-siderophores_like"/>
    <property type="match status" value="1"/>
</dbReference>
<evidence type="ECO:0000256" key="1">
    <source>
        <dbReference type="ARBA" id="ARBA00004651"/>
    </source>
</evidence>
<feature type="transmembrane region" description="Helical" evidence="8">
    <location>
        <begin position="262"/>
        <end position="289"/>
    </location>
</feature>
<dbReference type="RefSeq" id="WP_310537308.1">
    <property type="nucleotide sequence ID" value="NZ_BAAAOC010000089.1"/>
</dbReference>
<dbReference type="EMBL" id="JAVKGT010000015">
    <property type="protein sequence ID" value="MDR5711928.1"/>
    <property type="molecule type" value="Genomic_DNA"/>
</dbReference>
<feature type="transmembrane region" description="Helical" evidence="8">
    <location>
        <begin position="215"/>
        <end position="235"/>
    </location>
</feature>
<gene>
    <name evidence="9" type="ORF">RH857_07245</name>
</gene>
<evidence type="ECO:0000256" key="3">
    <source>
        <dbReference type="ARBA" id="ARBA00022448"/>
    </source>
</evidence>
<dbReference type="Gene3D" id="1.10.3470.10">
    <property type="entry name" value="ABC transporter involved in vitamin B12 uptake, BtuC"/>
    <property type="match status" value="1"/>
</dbReference>
<reference evidence="10" key="1">
    <citation type="submission" date="2023-07" db="EMBL/GenBank/DDBJ databases">
        <title>Description of three actinobacteria isolated from air of manufacturing shop in a pharmaceutical factory.</title>
        <authorList>
            <person name="Zhang D.-F."/>
        </authorList>
    </citation>
    <scope>NUCLEOTIDE SEQUENCE [LARGE SCALE GENOMIC DNA]</scope>
    <source>
        <strain evidence="10">CCTCC AB 207010</strain>
    </source>
</reference>
<keyword evidence="4" id="KW-1003">Cell membrane</keyword>
<dbReference type="PANTHER" id="PTHR30472">
    <property type="entry name" value="FERRIC ENTEROBACTIN TRANSPORT SYSTEM PERMEASE PROTEIN"/>
    <property type="match status" value="1"/>
</dbReference>
<protein>
    <submittedName>
        <fullName evidence="9">Iron chelate uptake ABC transporter family permease subunit</fullName>
    </submittedName>
</protein>
<evidence type="ECO:0000313" key="10">
    <source>
        <dbReference type="Proteomes" id="UP001260872"/>
    </source>
</evidence>
<comment type="similarity">
    <text evidence="2">Belongs to the binding-protein-dependent transport system permease family. FecCD subfamily.</text>
</comment>
<proteinExistence type="inferred from homology"/>